<name>A0A516H3F5_9PROT</name>
<sequence>MTQSHTRRFVGAAALGLLASAALFGSAQVNQAQAQTYPDRNVTMIVPFPAGGASDITARNVAAKLTDSLGKTVVIDNRAGANGSLGATLLKQAAPDGYTILVGSIGVFAINPALFPDLKYDPMKDFDLLTVAVRTPNVLVAHPGFPANNVKELIEYLKKNPDKVSFASSGTGSSDHLTAALFMQKTGTVGVHVPYKGGGPAIGDLIGGHANVSFQNLGAIANHVRGGKLKALAVTADKRNAALPDVPTLAEAGVKDVEVYSWQAAAAPKGLPPAVRARLEKDMIAGLKSADMTAKFNDIGFDVVANSSKEFETFLAAEIARWKTVIEVGKIKPE</sequence>
<dbReference type="Proteomes" id="UP000317496">
    <property type="component" value="Chromosome"/>
</dbReference>
<dbReference type="CDD" id="cd07012">
    <property type="entry name" value="PBP2_Bug_TTT"/>
    <property type="match status" value="1"/>
</dbReference>
<dbReference type="PIRSF" id="PIRSF017082">
    <property type="entry name" value="YflP"/>
    <property type="match status" value="1"/>
</dbReference>
<gene>
    <name evidence="3" type="ORF">FNB15_13960</name>
</gene>
<dbReference type="OrthoDB" id="7250553at2"/>
<dbReference type="EMBL" id="CP041636">
    <property type="protein sequence ID" value="QDO98308.1"/>
    <property type="molecule type" value="Genomic_DNA"/>
</dbReference>
<keyword evidence="2" id="KW-0732">Signal</keyword>
<dbReference type="Gene3D" id="3.40.190.150">
    <property type="entry name" value="Bordetella uptake gene, domain 1"/>
    <property type="match status" value="1"/>
</dbReference>
<evidence type="ECO:0000256" key="2">
    <source>
        <dbReference type="SAM" id="SignalP"/>
    </source>
</evidence>
<dbReference type="InterPro" id="IPR005064">
    <property type="entry name" value="BUG"/>
</dbReference>
<accession>A0A516H3F5</accession>
<reference evidence="3 4" key="1">
    <citation type="submission" date="2019-07" db="EMBL/GenBank/DDBJ databases">
        <title>Genome sequencing for Ferrovibrio sp. K5.</title>
        <authorList>
            <person name="Park S.-J."/>
        </authorList>
    </citation>
    <scope>NUCLEOTIDE SEQUENCE [LARGE SCALE GENOMIC DNA]</scope>
    <source>
        <strain evidence="3 4">K5</strain>
    </source>
</reference>
<evidence type="ECO:0000313" key="4">
    <source>
        <dbReference type="Proteomes" id="UP000317496"/>
    </source>
</evidence>
<dbReference type="Pfam" id="PF03401">
    <property type="entry name" value="TctC"/>
    <property type="match status" value="1"/>
</dbReference>
<dbReference type="Gene3D" id="3.40.190.10">
    <property type="entry name" value="Periplasmic binding protein-like II"/>
    <property type="match status" value="1"/>
</dbReference>
<dbReference type="AlphaFoldDB" id="A0A516H3F5"/>
<protein>
    <submittedName>
        <fullName evidence="3">Tripartite tricarboxylate transporter substrate binding protein</fullName>
    </submittedName>
</protein>
<dbReference type="InterPro" id="IPR006311">
    <property type="entry name" value="TAT_signal"/>
</dbReference>
<feature type="chain" id="PRO_5022234264" evidence="2">
    <location>
        <begin position="35"/>
        <end position="334"/>
    </location>
</feature>
<evidence type="ECO:0000313" key="3">
    <source>
        <dbReference type="EMBL" id="QDO98308.1"/>
    </source>
</evidence>
<dbReference type="KEGG" id="fer:FNB15_13960"/>
<dbReference type="SUPFAM" id="SSF53850">
    <property type="entry name" value="Periplasmic binding protein-like II"/>
    <property type="match status" value="1"/>
</dbReference>
<proteinExistence type="inferred from homology"/>
<dbReference type="RefSeq" id="WP_144069289.1">
    <property type="nucleotide sequence ID" value="NZ_CP041636.1"/>
</dbReference>
<dbReference type="PROSITE" id="PS51318">
    <property type="entry name" value="TAT"/>
    <property type="match status" value="1"/>
</dbReference>
<evidence type="ECO:0000256" key="1">
    <source>
        <dbReference type="ARBA" id="ARBA00006987"/>
    </source>
</evidence>
<dbReference type="PANTHER" id="PTHR42928">
    <property type="entry name" value="TRICARBOXYLATE-BINDING PROTEIN"/>
    <property type="match status" value="1"/>
</dbReference>
<dbReference type="PANTHER" id="PTHR42928:SF5">
    <property type="entry name" value="BLR1237 PROTEIN"/>
    <property type="match status" value="1"/>
</dbReference>
<comment type="similarity">
    <text evidence="1">Belongs to the UPF0065 (bug) family.</text>
</comment>
<dbReference type="InterPro" id="IPR042100">
    <property type="entry name" value="Bug_dom1"/>
</dbReference>
<feature type="signal peptide" evidence="2">
    <location>
        <begin position="1"/>
        <end position="34"/>
    </location>
</feature>
<keyword evidence="4" id="KW-1185">Reference proteome</keyword>
<organism evidence="3 4">
    <name type="scientific">Ferrovibrio terrae</name>
    <dbReference type="NCBI Taxonomy" id="2594003"/>
    <lineage>
        <taxon>Bacteria</taxon>
        <taxon>Pseudomonadati</taxon>
        <taxon>Pseudomonadota</taxon>
        <taxon>Alphaproteobacteria</taxon>
        <taxon>Rhodospirillales</taxon>
        <taxon>Rhodospirillaceae</taxon>
        <taxon>Ferrovibrio</taxon>
    </lineage>
</organism>